<reference evidence="3 4" key="1">
    <citation type="journal article" date="2015" name="Nature">
        <title>rRNA introns, odd ribosomes, and small enigmatic genomes across a large radiation of phyla.</title>
        <authorList>
            <person name="Brown C.T."/>
            <person name="Hug L.A."/>
            <person name="Thomas B.C."/>
            <person name="Sharon I."/>
            <person name="Castelle C.J."/>
            <person name="Singh A."/>
            <person name="Wilkins M.J."/>
            <person name="Williams K.H."/>
            <person name="Banfield J.F."/>
        </authorList>
    </citation>
    <scope>NUCLEOTIDE SEQUENCE [LARGE SCALE GENOMIC DNA]</scope>
</reference>
<evidence type="ECO:0000259" key="2">
    <source>
        <dbReference type="PROSITE" id="PS52039"/>
    </source>
</evidence>
<dbReference type="PROSITE" id="PS52039">
    <property type="entry name" value="TOPO_IA_2"/>
    <property type="match status" value="1"/>
</dbReference>
<organism evidence="3 4">
    <name type="scientific">Candidatus Nomurabacteria bacterium GW2011_GWC2_35_8</name>
    <dbReference type="NCBI Taxonomy" id="1618752"/>
    <lineage>
        <taxon>Bacteria</taxon>
        <taxon>Candidatus Nomuraibacteriota</taxon>
    </lineage>
</organism>
<dbReference type="Proteomes" id="UP000034798">
    <property type="component" value="Unassembled WGS sequence"/>
</dbReference>
<accession>A0A0G0CZA8</accession>
<dbReference type="Gene3D" id="2.70.20.10">
    <property type="entry name" value="Topoisomerase I, domain 3"/>
    <property type="match status" value="1"/>
</dbReference>
<dbReference type="PATRIC" id="fig|1618752.3.peg.637"/>
<evidence type="ECO:0000313" key="3">
    <source>
        <dbReference type="EMBL" id="KKP87359.1"/>
    </source>
</evidence>
<sequence length="362" mass="41626">NLKLKDILDYSTIVAHERFTNSPARYNEASLVKKLEELGIGRPSTYAPTISTVQNRGYVVKENRDGEERNTIILTLEKSKITDKFKVEKFGFEKNKMFPSDIGMVVNDFLMEYFGDILDYNFTAMVEKEFDDIAEGELNWRKMIDEFYKPFHKKIGETEENSERGRSERLLGVDPKSGKNVYAKLAKFGPVIQIGEKDDEEKPTFSSMQKGQHIEAITLEEALKLFDLPLTLGDYEGKTVVINVGRFGPYVRHNSAFYSIKLKREELFDVTLEQAIQIIIEGKEKERLKLIKSFDEDENVKLLNGRFGPYISFNKNNYKIPKTQVAADLTFAECMKIIEATPVTDKKTAKRGFKKTTKEKTK</sequence>
<dbReference type="GO" id="GO:0003677">
    <property type="term" value="F:DNA binding"/>
    <property type="evidence" value="ECO:0007669"/>
    <property type="project" value="InterPro"/>
</dbReference>
<comment type="caution">
    <text evidence="3">The sequence shown here is derived from an EMBL/GenBank/DDBJ whole genome shotgun (WGS) entry which is preliminary data.</text>
</comment>
<dbReference type="InterPro" id="IPR013824">
    <property type="entry name" value="Topo_IA_cen_sub1"/>
</dbReference>
<dbReference type="PANTHER" id="PTHR42785">
    <property type="entry name" value="DNA TOPOISOMERASE, TYPE IA, CORE"/>
    <property type="match status" value="1"/>
</dbReference>
<dbReference type="GO" id="GO:0003917">
    <property type="term" value="F:DNA topoisomerase type I (single strand cut, ATP-independent) activity"/>
    <property type="evidence" value="ECO:0007669"/>
    <property type="project" value="InterPro"/>
</dbReference>
<dbReference type="InterPro" id="IPR025589">
    <property type="entry name" value="Toprim_C_rpt"/>
</dbReference>
<dbReference type="AlphaFoldDB" id="A0A0G0CZA8"/>
<dbReference type="InterPro" id="IPR013825">
    <property type="entry name" value="Topo_IA_cen_sub2"/>
</dbReference>
<proteinExistence type="predicted"/>
<feature type="domain" description="Topo IA-type catalytic" evidence="2">
    <location>
        <begin position="1"/>
        <end position="155"/>
    </location>
</feature>
<dbReference type="PANTHER" id="PTHR42785:SF1">
    <property type="entry name" value="DNA TOPOISOMERASE"/>
    <property type="match status" value="1"/>
</dbReference>
<evidence type="ECO:0000256" key="1">
    <source>
        <dbReference type="ARBA" id="ARBA00023235"/>
    </source>
</evidence>
<feature type="non-terminal residue" evidence="3">
    <location>
        <position position="1"/>
    </location>
</feature>
<gene>
    <name evidence="3" type="ORF">UR91_C0051G0001</name>
</gene>
<dbReference type="Pfam" id="PF13368">
    <property type="entry name" value="Toprim_C_rpt"/>
    <property type="match status" value="3"/>
</dbReference>
<keyword evidence="1 3" id="KW-0413">Isomerase</keyword>
<dbReference type="GO" id="GO:0006265">
    <property type="term" value="P:DNA topological change"/>
    <property type="evidence" value="ECO:0007669"/>
    <property type="project" value="InterPro"/>
</dbReference>
<dbReference type="InterPro" id="IPR000380">
    <property type="entry name" value="Topo_IA"/>
</dbReference>
<dbReference type="SUPFAM" id="SSF56712">
    <property type="entry name" value="Prokaryotic type I DNA topoisomerase"/>
    <property type="match status" value="1"/>
</dbReference>
<dbReference type="Pfam" id="PF01131">
    <property type="entry name" value="Topoisom_bac"/>
    <property type="match status" value="1"/>
</dbReference>
<dbReference type="InterPro" id="IPR023405">
    <property type="entry name" value="Topo_IA_core_domain"/>
</dbReference>
<dbReference type="InterPro" id="IPR013497">
    <property type="entry name" value="Topo_IA_cen"/>
</dbReference>
<name>A0A0G0CZA8_9BACT</name>
<dbReference type="EMBL" id="LBQZ01000051">
    <property type="protein sequence ID" value="KKP87359.1"/>
    <property type="molecule type" value="Genomic_DNA"/>
</dbReference>
<protein>
    <submittedName>
        <fullName evidence="3">Topoisomerase I protein</fullName>
    </submittedName>
</protein>
<evidence type="ECO:0000313" key="4">
    <source>
        <dbReference type="Proteomes" id="UP000034798"/>
    </source>
</evidence>
<dbReference type="Gene3D" id="1.10.460.10">
    <property type="entry name" value="Topoisomerase I, domain 2"/>
    <property type="match status" value="2"/>
</dbReference>